<sequence>MRRLRGSNVELFKRPQCLESKGHVVFIRADVNQPGSYNSTSPSLAVVIVTMNWPIAN</sequence>
<dbReference type="STRING" id="3988.B9RPU8"/>
<dbReference type="InParanoid" id="B9RPU8"/>
<accession>B9RPU8</accession>
<protein>
    <submittedName>
        <fullName evidence="1">Uncharacterized protein</fullName>
    </submittedName>
</protein>
<gene>
    <name evidence="1" type="ORF">RCOM_1541090</name>
</gene>
<dbReference type="EMBL" id="EQ973797">
    <property type="protein sequence ID" value="EEF46606.1"/>
    <property type="molecule type" value="Genomic_DNA"/>
</dbReference>
<organism evidence="1 2">
    <name type="scientific">Ricinus communis</name>
    <name type="common">Castor bean</name>
    <dbReference type="NCBI Taxonomy" id="3988"/>
    <lineage>
        <taxon>Eukaryota</taxon>
        <taxon>Viridiplantae</taxon>
        <taxon>Streptophyta</taxon>
        <taxon>Embryophyta</taxon>
        <taxon>Tracheophyta</taxon>
        <taxon>Spermatophyta</taxon>
        <taxon>Magnoliopsida</taxon>
        <taxon>eudicotyledons</taxon>
        <taxon>Gunneridae</taxon>
        <taxon>Pentapetalae</taxon>
        <taxon>rosids</taxon>
        <taxon>fabids</taxon>
        <taxon>Malpighiales</taxon>
        <taxon>Euphorbiaceae</taxon>
        <taxon>Acalyphoideae</taxon>
        <taxon>Acalypheae</taxon>
        <taxon>Ricinus</taxon>
    </lineage>
</organism>
<proteinExistence type="predicted"/>
<dbReference type="AlphaFoldDB" id="B9RPU8"/>
<evidence type="ECO:0000313" key="2">
    <source>
        <dbReference type="Proteomes" id="UP000008311"/>
    </source>
</evidence>
<keyword evidence="2" id="KW-1185">Reference proteome</keyword>
<dbReference type="Proteomes" id="UP000008311">
    <property type="component" value="Unassembled WGS sequence"/>
</dbReference>
<reference evidence="2" key="1">
    <citation type="journal article" date="2010" name="Nat. Biotechnol.">
        <title>Draft genome sequence of the oilseed species Ricinus communis.</title>
        <authorList>
            <person name="Chan A.P."/>
            <person name="Crabtree J."/>
            <person name="Zhao Q."/>
            <person name="Lorenzi H."/>
            <person name="Orvis J."/>
            <person name="Puiu D."/>
            <person name="Melake-Berhan A."/>
            <person name="Jones K.M."/>
            <person name="Redman J."/>
            <person name="Chen G."/>
            <person name="Cahoon E.B."/>
            <person name="Gedil M."/>
            <person name="Stanke M."/>
            <person name="Haas B.J."/>
            <person name="Wortman J.R."/>
            <person name="Fraser-Liggett C.M."/>
            <person name="Ravel J."/>
            <person name="Rabinowicz P.D."/>
        </authorList>
    </citation>
    <scope>NUCLEOTIDE SEQUENCE [LARGE SCALE GENOMIC DNA]</scope>
    <source>
        <strain evidence="2">cv. Hale</strain>
    </source>
</reference>
<name>B9RPU8_RICCO</name>
<evidence type="ECO:0000313" key="1">
    <source>
        <dbReference type="EMBL" id="EEF46606.1"/>
    </source>
</evidence>